<dbReference type="Proteomes" id="UP000186922">
    <property type="component" value="Unassembled WGS sequence"/>
</dbReference>
<evidence type="ECO:0000313" key="2">
    <source>
        <dbReference type="EMBL" id="GAV03313.1"/>
    </source>
</evidence>
<keyword evidence="3" id="KW-1185">Reference proteome</keyword>
<dbReference type="EMBL" id="BDGG01000009">
    <property type="protein sequence ID" value="GAV03313.1"/>
    <property type="molecule type" value="Genomic_DNA"/>
</dbReference>
<gene>
    <name evidence="2" type="primary">RvY_13755</name>
    <name evidence="2" type="synonym">RvY_13755.1</name>
    <name evidence="2" type="ORF">RvY_13755-1</name>
</gene>
<name>A0A1D1VT08_RAMVA</name>
<reference evidence="2 3" key="1">
    <citation type="journal article" date="2016" name="Nat. Commun.">
        <title>Extremotolerant tardigrade genome and improved radiotolerance of human cultured cells by tardigrade-unique protein.</title>
        <authorList>
            <person name="Hashimoto T."/>
            <person name="Horikawa D.D."/>
            <person name="Saito Y."/>
            <person name="Kuwahara H."/>
            <person name="Kozuka-Hata H."/>
            <person name="Shin-I T."/>
            <person name="Minakuchi Y."/>
            <person name="Ohishi K."/>
            <person name="Motoyama A."/>
            <person name="Aizu T."/>
            <person name="Enomoto A."/>
            <person name="Kondo K."/>
            <person name="Tanaka S."/>
            <person name="Hara Y."/>
            <person name="Koshikawa S."/>
            <person name="Sagara H."/>
            <person name="Miura T."/>
            <person name="Yokobori S."/>
            <person name="Miyagawa K."/>
            <person name="Suzuki Y."/>
            <person name="Kubo T."/>
            <person name="Oyama M."/>
            <person name="Kohara Y."/>
            <person name="Fujiyama A."/>
            <person name="Arakawa K."/>
            <person name="Katayama T."/>
            <person name="Toyoda A."/>
            <person name="Kunieda T."/>
        </authorList>
    </citation>
    <scope>NUCLEOTIDE SEQUENCE [LARGE SCALE GENOMIC DNA]</scope>
    <source>
        <strain evidence="2 3">YOKOZUNA-1</strain>
    </source>
</reference>
<protein>
    <submittedName>
        <fullName evidence="2">Uncharacterized protein</fullName>
    </submittedName>
</protein>
<organism evidence="2 3">
    <name type="scientific">Ramazzottius varieornatus</name>
    <name type="common">Water bear</name>
    <name type="synonym">Tardigrade</name>
    <dbReference type="NCBI Taxonomy" id="947166"/>
    <lineage>
        <taxon>Eukaryota</taxon>
        <taxon>Metazoa</taxon>
        <taxon>Ecdysozoa</taxon>
        <taxon>Tardigrada</taxon>
        <taxon>Eutardigrada</taxon>
        <taxon>Parachela</taxon>
        <taxon>Hypsibioidea</taxon>
        <taxon>Ramazzottiidae</taxon>
        <taxon>Ramazzottius</taxon>
    </lineage>
</organism>
<sequence length="82" mass="9553">MKWGSVWAAACLTFAVLVRVFISHQSSRVLYEVWRDCQVESVDFSWLWWRQRWCLVDGCERAYKSSIDGPSCLGGVWCVSCR</sequence>
<feature type="transmembrane region" description="Helical" evidence="1">
    <location>
        <begin position="6"/>
        <end position="22"/>
    </location>
</feature>
<accession>A0A1D1VT08</accession>
<keyword evidence="1" id="KW-0472">Membrane</keyword>
<keyword evidence="1" id="KW-1133">Transmembrane helix</keyword>
<evidence type="ECO:0000256" key="1">
    <source>
        <dbReference type="SAM" id="Phobius"/>
    </source>
</evidence>
<keyword evidence="1" id="KW-0812">Transmembrane</keyword>
<proteinExistence type="predicted"/>
<dbReference type="AlphaFoldDB" id="A0A1D1VT08"/>
<comment type="caution">
    <text evidence="2">The sequence shown here is derived from an EMBL/GenBank/DDBJ whole genome shotgun (WGS) entry which is preliminary data.</text>
</comment>
<evidence type="ECO:0000313" key="3">
    <source>
        <dbReference type="Proteomes" id="UP000186922"/>
    </source>
</evidence>